<proteinExistence type="predicted"/>
<protein>
    <submittedName>
        <fullName evidence="1">Uncharacterized protein</fullName>
    </submittedName>
</protein>
<dbReference type="EMBL" id="AP027272">
    <property type="protein sequence ID" value="BDX05864.1"/>
    <property type="molecule type" value="Genomic_DNA"/>
</dbReference>
<dbReference type="Proteomes" id="UP001333710">
    <property type="component" value="Chromosome"/>
</dbReference>
<dbReference type="KEGG" id="pmaw:MACH26_13850"/>
<gene>
    <name evidence="1" type="ORF">MACH26_13850</name>
</gene>
<dbReference type="AlphaFoldDB" id="A0AA48HPZ5"/>
<name>A0AA48HPZ5_9ALTE</name>
<dbReference type="RefSeq" id="WP_338291864.1">
    <property type="nucleotide sequence ID" value="NZ_AP027272.1"/>
</dbReference>
<evidence type="ECO:0000313" key="1">
    <source>
        <dbReference type="EMBL" id="BDX05864.1"/>
    </source>
</evidence>
<keyword evidence="2" id="KW-1185">Reference proteome</keyword>
<reference evidence="1" key="1">
    <citation type="submission" date="2023-01" db="EMBL/GenBank/DDBJ databases">
        <title>Complete genome sequence of Planctobacterium marinum strain Dej080120_11.</title>
        <authorList>
            <person name="Ueki S."/>
            <person name="Maruyama F."/>
        </authorList>
    </citation>
    <scope>NUCLEOTIDE SEQUENCE</scope>
    <source>
        <strain evidence="1">Dej080120_11</strain>
    </source>
</reference>
<evidence type="ECO:0000313" key="2">
    <source>
        <dbReference type="Proteomes" id="UP001333710"/>
    </source>
</evidence>
<accession>A0AA48HPZ5</accession>
<organism evidence="1 2">
    <name type="scientific">Planctobacterium marinum</name>
    <dbReference type="NCBI Taxonomy" id="1631968"/>
    <lineage>
        <taxon>Bacteria</taxon>
        <taxon>Pseudomonadati</taxon>
        <taxon>Pseudomonadota</taxon>
        <taxon>Gammaproteobacteria</taxon>
        <taxon>Alteromonadales</taxon>
        <taxon>Alteromonadaceae</taxon>
        <taxon>Planctobacterium</taxon>
    </lineage>
</organism>
<sequence>MDKSHSLRYSQDIPDNRCGAQDNSIPLFPEKYHRYVCSEVSLDMTHNFSACGEPEVPHSLKLPVGVKSEDLPDIIARQSDMLTGKKLMQFGYQTISELAREDENIAGFLLKLFVDRNCYERFSNLLSACDLDWQPGRDLDEAKLRFFPFSEPLNNEGDTL</sequence>